<organism evidence="3 4">
    <name type="scientific">Paratrimastix pyriformis</name>
    <dbReference type="NCBI Taxonomy" id="342808"/>
    <lineage>
        <taxon>Eukaryota</taxon>
        <taxon>Metamonada</taxon>
        <taxon>Preaxostyla</taxon>
        <taxon>Paratrimastigidae</taxon>
        <taxon>Paratrimastix</taxon>
    </lineage>
</organism>
<evidence type="ECO:0000313" key="3">
    <source>
        <dbReference type="EMBL" id="KAJ4462223.1"/>
    </source>
</evidence>
<protein>
    <recommendedName>
        <fullName evidence="5">Trichohyalin-plectin-homology domain-containing protein</fullName>
    </recommendedName>
</protein>
<evidence type="ECO:0000313" key="4">
    <source>
        <dbReference type="Proteomes" id="UP001141327"/>
    </source>
</evidence>
<comment type="caution">
    <text evidence="3">The sequence shown here is derived from an EMBL/GenBank/DDBJ whole genome shotgun (WGS) entry which is preliminary data.</text>
</comment>
<gene>
    <name evidence="3" type="ORF">PAPYR_1412</name>
</gene>
<feature type="compositionally biased region" description="Low complexity" evidence="2">
    <location>
        <begin position="22"/>
        <end position="32"/>
    </location>
</feature>
<evidence type="ECO:0000256" key="1">
    <source>
        <dbReference type="SAM" id="Coils"/>
    </source>
</evidence>
<feature type="coiled-coil region" evidence="1">
    <location>
        <begin position="161"/>
        <end position="209"/>
    </location>
</feature>
<dbReference type="PANTHER" id="PTHR28663">
    <property type="entry name" value="COILED-COIL DOMAIN-CONTAINING PROTEIN 173"/>
    <property type="match status" value="1"/>
</dbReference>
<proteinExistence type="predicted"/>
<dbReference type="Proteomes" id="UP001141327">
    <property type="component" value="Unassembled WGS sequence"/>
</dbReference>
<sequence length="552" mass="64582">MFLPKNDCVVLSASEYARIRKTAAAKPAAPESPEARRKEELHQRSLERMKGWNDSVMALRERQERRRKEKEEKAEEERLKIDAEEDERKVRERREILEKTKDAFTQQEEIVRAFNSKLMLSEIQAEREAQIDLQKERARQMQILEEQHHQEMLAQIRDHDERAARRNAEDHEKALKLAQDRQEQLQLAIDRARQSYEDKMREGREMQDKFRVQLAMESKAIDNTRGRALQCRQENDRQIDYQRGTATMLEHKTSPCQGNGHHVRTQNLTAHRLREEERQAQQEADEKLAAIERLKEQTVDQIREVAAHQAQLEETRRKQSFEYLASQQKSTAEAEQRALEKALAEQAERDAKDEERRVALRERRKQQTLTVLHAQRLLTLCHWVVGPTGPGIVTSFHPPLGPPSFRQTLTLERAREEEHLAREDEVRQVRELQQQMREEEVAERRAAREKAERVARLQAHQADAARRRQDEQRQEELRAEQAAQEALRARDQESLYSCSPSFPFLIVHGVPSPGGLDVVPRLREYVLGQTEMARTKGRTVVPMVIGLKKFGI</sequence>
<name>A0ABQ8USV3_9EUKA</name>
<dbReference type="EMBL" id="JAPMOS010000004">
    <property type="protein sequence ID" value="KAJ4462223.1"/>
    <property type="molecule type" value="Genomic_DNA"/>
</dbReference>
<dbReference type="PANTHER" id="PTHR28663:SF1">
    <property type="entry name" value="CILIA- AND FLAGELLA- ASSOCIATED PROTEIN 210"/>
    <property type="match status" value="1"/>
</dbReference>
<feature type="region of interest" description="Disordered" evidence="2">
    <location>
        <begin position="21"/>
        <end position="57"/>
    </location>
</feature>
<feature type="region of interest" description="Disordered" evidence="2">
    <location>
        <begin position="455"/>
        <end position="485"/>
    </location>
</feature>
<keyword evidence="1" id="KW-0175">Coiled coil</keyword>
<evidence type="ECO:0008006" key="5">
    <source>
        <dbReference type="Google" id="ProtNLM"/>
    </source>
</evidence>
<feature type="compositionally biased region" description="Basic and acidic residues" evidence="2">
    <location>
        <begin position="463"/>
        <end position="479"/>
    </location>
</feature>
<keyword evidence="4" id="KW-1185">Reference proteome</keyword>
<dbReference type="InterPro" id="IPR039986">
    <property type="entry name" value="CFAP210"/>
</dbReference>
<feature type="compositionally biased region" description="Basic and acidic residues" evidence="2">
    <location>
        <begin position="33"/>
        <end position="51"/>
    </location>
</feature>
<reference evidence="3" key="1">
    <citation type="journal article" date="2022" name="bioRxiv">
        <title>Genomics of Preaxostyla Flagellates Illuminates Evolutionary Transitions and the Path Towards Mitochondrial Loss.</title>
        <authorList>
            <person name="Novak L.V.F."/>
            <person name="Treitli S.C."/>
            <person name="Pyrih J."/>
            <person name="Halakuc P."/>
            <person name="Pipaliya S.V."/>
            <person name="Vacek V."/>
            <person name="Brzon O."/>
            <person name="Soukal P."/>
            <person name="Eme L."/>
            <person name="Dacks J.B."/>
            <person name="Karnkowska A."/>
            <person name="Elias M."/>
            <person name="Hampl V."/>
        </authorList>
    </citation>
    <scope>NUCLEOTIDE SEQUENCE</scope>
    <source>
        <strain evidence="3">RCP-MX</strain>
    </source>
</reference>
<evidence type="ECO:0000256" key="2">
    <source>
        <dbReference type="SAM" id="MobiDB-lite"/>
    </source>
</evidence>
<accession>A0ABQ8USV3</accession>
<feature type="region of interest" description="Disordered" evidence="2">
    <location>
        <begin position="335"/>
        <end position="357"/>
    </location>
</feature>